<dbReference type="NCBIfam" id="NF004829">
    <property type="entry name" value="PRK06183.1-3"/>
    <property type="match status" value="1"/>
</dbReference>
<dbReference type="AlphaFoldDB" id="A0A9Y2JPH5"/>
<dbReference type="Pfam" id="PF01494">
    <property type="entry name" value="FAD_binding_3"/>
    <property type="match status" value="1"/>
</dbReference>
<protein>
    <submittedName>
        <fullName evidence="3">Bifunctional 3-(3-hydroxy-phenyl)propionate/3-hydroxycinnamic acid hydroxylase</fullName>
        <ecNumber evidence="3">1.14.13.127</ecNumber>
    </submittedName>
</protein>
<dbReference type="KEGG" id="amog:QRX60_44990"/>
<name>A0A9Y2JPH5_9PSEU</name>
<dbReference type="Proteomes" id="UP001239397">
    <property type="component" value="Chromosome"/>
</dbReference>
<dbReference type="GO" id="GO:0071949">
    <property type="term" value="F:FAD binding"/>
    <property type="evidence" value="ECO:0007669"/>
    <property type="project" value="InterPro"/>
</dbReference>
<reference evidence="3 4" key="1">
    <citation type="submission" date="2023-06" db="EMBL/GenBank/DDBJ databases">
        <authorList>
            <person name="Oyuntsetseg B."/>
            <person name="Kim S.B."/>
        </authorList>
    </citation>
    <scope>NUCLEOTIDE SEQUENCE [LARGE SCALE GENOMIC DNA]</scope>
    <source>
        <strain evidence="3 4">4-36</strain>
    </source>
</reference>
<dbReference type="Gene3D" id="3.50.50.60">
    <property type="entry name" value="FAD/NAD(P)-binding domain"/>
    <property type="match status" value="1"/>
</dbReference>
<dbReference type="InterPro" id="IPR036188">
    <property type="entry name" value="FAD/NAD-bd_sf"/>
</dbReference>
<dbReference type="InterPro" id="IPR002938">
    <property type="entry name" value="FAD-bd"/>
</dbReference>
<evidence type="ECO:0000313" key="3">
    <source>
        <dbReference type="EMBL" id="WIY01119.1"/>
    </source>
</evidence>
<evidence type="ECO:0000313" key="4">
    <source>
        <dbReference type="Proteomes" id="UP001239397"/>
    </source>
</evidence>
<sequence length="529" mass="58643">MTDRVQVAIVGAGPVGATAANLLGTYGVTTLIIDREPDVVTYPRAIGVDDETLRTFQTVGLADEVLRSAIQNVPLKFFDASGRCLADIRPTAQDYGWYKRNIFLQPEAEAVLRRGLDRFPHVQVMLGTELRQIRQDADGVTLTLAGSREVRADYVIAADGGRSSVRGLLGIPLEGATHPRKWVVIDCANDPLDAPYTALHCDPRRPYVCAHLPDDRRRWEFMLFPGEDADEMLAPDRVRDLLRHHVADPEVVEVVRARVYTHHSRIATRFTDGRIALAGDAAHLMPPWAGQGMNTGIRDVTNLCWKLAATVRDQAGHALLGTYDRERRPHARAMIELSTTLGRILSPTRRSLAHARNWFLRAASLAPAVKRWVLEMRFKPIPHYRGGFVAGADVPGVGRMFVQPRVETATGTHPRLDDVLGPWFAVIGFECDPLAGLGDAELGAMKIFNPRIVKIVESRAGERHHEQHCVDPGTIVVEDVHNELRPWFRSRGRDVVLVRPDRYVAALTTADALGSAIMNLAEQFGSAQR</sequence>
<dbReference type="EC" id="1.14.13.127" evidence="3"/>
<feature type="domain" description="FAD-binding" evidence="2">
    <location>
        <begin position="4"/>
        <end position="336"/>
    </location>
</feature>
<dbReference type="PANTHER" id="PTHR43476:SF3">
    <property type="entry name" value="FAD-BINDING MONOOXYGENASE"/>
    <property type="match status" value="1"/>
</dbReference>
<dbReference type="Gene3D" id="3.30.70.2450">
    <property type="match status" value="1"/>
</dbReference>
<dbReference type="EMBL" id="CP127295">
    <property type="protein sequence ID" value="WIY01119.1"/>
    <property type="molecule type" value="Genomic_DNA"/>
</dbReference>
<evidence type="ECO:0000259" key="2">
    <source>
        <dbReference type="Pfam" id="PF01494"/>
    </source>
</evidence>
<dbReference type="NCBIfam" id="NF004831">
    <property type="entry name" value="PRK06183.1-5"/>
    <property type="match status" value="1"/>
</dbReference>
<dbReference type="RefSeq" id="WP_285997579.1">
    <property type="nucleotide sequence ID" value="NZ_CP127295.1"/>
</dbReference>
<dbReference type="SUPFAM" id="SSF51905">
    <property type="entry name" value="FAD/NAD(P)-binding domain"/>
    <property type="match status" value="1"/>
</dbReference>
<keyword evidence="1 3" id="KW-0560">Oxidoreductase</keyword>
<keyword evidence="4" id="KW-1185">Reference proteome</keyword>
<dbReference type="PANTHER" id="PTHR43476">
    <property type="entry name" value="3-(3-HYDROXY-PHENYL)PROPIONATE/3-HYDROXYCINNAMIC ACID HYDROXYLASE"/>
    <property type="match status" value="1"/>
</dbReference>
<organism evidence="3 4">
    <name type="scientific">Amycolatopsis mongoliensis</name>
    <dbReference type="NCBI Taxonomy" id="715475"/>
    <lineage>
        <taxon>Bacteria</taxon>
        <taxon>Bacillati</taxon>
        <taxon>Actinomycetota</taxon>
        <taxon>Actinomycetes</taxon>
        <taxon>Pseudonocardiales</taxon>
        <taxon>Pseudonocardiaceae</taxon>
        <taxon>Amycolatopsis</taxon>
    </lineage>
</organism>
<gene>
    <name evidence="3" type="ORF">QRX60_44990</name>
</gene>
<proteinExistence type="predicted"/>
<evidence type="ECO:0000256" key="1">
    <source>
        <dbReference type="ARBA" id="ARBA00023002"/>
    </source>
</evidence>
<dbReference type="GO" id="GO:0008688">
    <property type="term" value="F:3-(3-hydroxyphenyl)propionate hydroxylase activity"/>
    <property type="evidence" value="ECO:0007669"/>
    <property type="project" value="UniProtKB-EC"/>
</dbReference>
<accession>A0A9Y2JPH5</accession>
<dbReference type="GO" id="GO:0019622">
    <property type="term" value="P:3-(3-hydroxy)phenylpropionate catabolic process"/>
    <property type="evidence" value="ECO:0007669"/>
    <property type="project" value="TreeGrafter"/>
</dbReference>
<dbReference type="InterPro" id="IPR050631">
    <property type="entry name" value="PheA/TfdB_FAD_monoxygenase"/>
</dbReference>
<dbReference type="PRINTS" id="PR00420">
    <property type="entry name" value="RNGMNOXGNASE"/>
</dbReference>